<accession>A0A1P8KKM7</accession>
<dbReference type="AlphaFoldDB" id="A0A1P8KKM7"/>
<dbReference type="RefSeq" id="WP_076084809.1">
    <property type="nucleotide sequence ID" value="NZ_CP019070.1"/>
</dbReference>
<dbReference type="EMBL" id="CP019070">
    <property type="protein sequence ID" value="APW65107.1"/>
    <property type="molecule type" value="Genomic_DNA"/>
</dbReference>
<dbReference type="OrthoDB" id="5372242at2"/>
<evidence type="ECO:0008006" key="3">
    <source>
        <dbReference type="Google" id="ProtNLM"/>
    </source>
</evidence>
<keyword evidence="2" id="KW-1185">Reference proteome</keyword>
<organism evidence="1 2">
    <name type="scientific">Poseidonibacter parvus</name>
    <dbReference type="NCBI Taxonomy" id="1850254"/>
    <lineage>
        <taxon>Bacteria</taxon>
        <taxon>Pseudomonadati</taxon>
        <taxon>Campylobacterota</taxon>
        <taxon>Epsilonproteobacteria</taxon>
        <taxon>Campylobacterales</taxon>
        <taxon>Arcobacteraceae</taxon>
        <taxon>Poseidonibacter</taxon>
    </lineage>
</organism>
<sequence>MKTLENCYELNFSKINFIERKIRITHPKTILTGASKTGKSYLIYDFLSNFKSKDYIYIDLKDSRNNLEEITDNLDKYLRQNQITVLVLENFSFEFELPYCDNIIISTNTPKSIRGFKNITVSALDFEEYLLHDNRHQNITQSFNNFFKYGNLPEIINNEEHKKVQRLQEIIKLQAQNDTQFEILKLLFENIDEKKSLYQLFTNLKNKIKISKDKFYETCKTLEINKTIYFVEKYNQEKANKKIYSYNHSFLNSISHHKKFKNEFTNMIFLELIDKYKNIYYLDNIDFYIKSKKLAIVGIPFFNSFLVKSTLRKIYKIMDEYEIKELNIITVSNDEKISHDTFKINVIPFYEWALS</sequence>
<dbReference type="STRING" id="1850254.LPB137_04255"/>
<evidence type="ECO:0000313" key="1">
    <source>
        <dbReference type="EMBL" id="APW65107.1"/>
    </source>
</evidence>
<reference evidence="1 2" key="1">
    <citation type="submission" date="2017-01" db="EMBL/GenBank/DDBJ databases">
        <title>Genome sequencing of Arcobacter sp. LPB0137.</title>
        <authorList>
            <person name="Lee G.-W."/>
            <person name="Yi H."/>
        </authorList>
    </citation>
    <scope>NUCLEOTIDE SEQUENCE [LARGE SCALE GENOMIC DNA]</scope>
    <source>
        <strain evidence="1 2">LPB0137</strain>
    </source>
</reference>
<protein>
    <recommendedName>
        <fullName evidence="3">AAA domain-containing protein</fullName>
    </recommendedName>
</protein>
<gene>
    <name evidence="1" type="ORF">LPB137_04255</name>
</gene>
<name>A0A1P8KKM7_9BACT</name>
<dbReference type="Proteomes" id="UP000186074">
    <property type="component" value="Chromosome"/>
</dbReference>
<evidence type="ECO:0000313" key="2">
    <source>
        <dbReference type="Proteomes" id="UP000186074"/>
    </source>
</evidence>
<dbReference type="KEGG" id="alp:LPB137_04255"/>
<proteinExistence type="predicted"/>